<proteinExistence type="predicted"/>
<reference evidence="1 2" key="1">
    <citation type="submission" date="2006-01" db="EMBL/GenBank/DDBJ databases">
        <title>Complete sequence of Anaeromyxobacter dehalogenans 2CP-C.</title>
        <authorList>
            <consortium name="US DOE Joint Genome Institute"/>
            <person name="Copeland A."/>
            <person name="Lucas S."/>
            <person name="Lapidus A."/>
            <person name="Barry K."/>
            <person name="Detter J.C."/>
            <person name="Glavina T."/>
            <person name="Hammon N."/>
            <person name="Israni S."/>
            <person name="Pitluck S."/>
            <person name="Brettin T."/>
            <person name="Bruce D."/>
            <person name="Han C."/>
            <person name="Tapia R."/>
            <person name="Gilna P."/>
            <person name="Kiss H."/>
            <person name="Schmutz J."/>
            <person name="Larimer F."/>
            <person name="Land M."/>
            <person name="Kyrpides N."/>
            <person name="Anderson I."/>
            <person name="Sanford R.A."/>
            <person name="Ritalahti K.M."/>
            <person name="Thomas H.S."/>
            <person name="Kirby J.R."/>
            <person name="Zhulin I.B."/>
            <person name="Loeffler F.E."/>
            <person name="Richardson P."/>
        </authorList>
    </citation>
    <scope>NUCLEOTIDE SEQUENCE [LARGE SCALE GENOMIC DNA]</scope>
    <source>
        <strain evidence="1 2">2CP-C</strain>
    </source>
</reference>
<accession>Q2IFH0</accession>
<evidence type="ECO:0000313" key="1">
    <source>
        <dbReference type="EMBL" id="ABC83326.1"/>
    </source>
</evidence>
<evidence type="ECO:0000313" key="2">
    <source>
        <dbReference type="Proteomes" id="UP000001935"/>
    </source>
</evidence>
<dbReference type="KEGG" id="ade:Adeh_3560"/>
<sequence length="92" mass="10949">MSVRRMKRRDPRTGAVTERWFVDVDFELADGKRERVRKVSPVQTRRGAEEFERQVRQALLDGSWFKPAEEVKEVPIFDGFKDRFLTYSEVNN</sequence>
<dbReference type="AlphaFoldDB" id="Q2IFH0"/>
<dbReference type="HOGENOM" id="CLU_2406902_0_0_7"/>
<dbReference type="STRING" id="290397.Adeh_3560"/>
<dbReference type="RefSeq" id="WP_011422608.1">
    <property type="nucleotide sequence ID" value="NC_007760.1"/>
</dbReference>
<name>Q2IFH0_ANADE</name>
<dbReference type="EMBL" id="CP000251">
    <property type="protein sequence ID" value="ABC83326.1"/>
    <property type="molecule type" value="Genomic_DNA"/>
</dbReference>
<organism evidence="1 2">
    <name type="scientific">Anaeromyxobacter dehalogenans (strain 2CP-C)</name>
    <dbReference type="NCBI Taxonomy" id="290397"/>
    <lineage>
        <taxon>Bacteria</taxon>
        <taxon>Pseudomonadati</taxon>
        <taxon>Myxococcota</taxon>
        <taxon>Myxococcia</taxon>
        <taxon>Myxococcales</taxon>
        <taxon>Cystobacterineae</taxon>
        <taxon>Anaeromyxobacteraceae</taxon>
        <taxon>Anaeromyxobacter</taxon>
    </lineage>
</organism>
<dbReference type="Proteomes" id="UP000001935">
    <property type="component" value="Chromosome"/>
</dbReference>
<protein>
    <submittedName>
        <fullName evidence="1">Uncharacterized protein</fullName>
    </submittedName>
</protein>
<dbReference type="eggNOG" id="COG0582">
    <property type="taxonomic scope" value="Bacteria"/>
</dbReference>
<gene>
    <name evidence="1" type="ordered locus">Adeh_3560</name>
</gene>